<keyword evidence="8" id="KW-0227">DNA damage</keyword>
<dbReference type="EnsemblMetazoa" id="SCAU014980-RA">
    <property type="protein sequence ID" value="SCAU014980-PA"/>
    <property type="gene ID" value="SCAU014980"/>
</dbReference>
<evidence type="ECO:0000313" key="19">
    <source>
        <dbReference type="Proteomes" id="UP000095300"/>
    </source>
</evidence>
<evidence type="ECO:0000256" key="11">
    <source>
        <dbReference type="ARBA" id="ARBA00023043"/>
    </source>
</evidence>
<dbReference type="InterPro" id="IPR001611">
    <property type="entry name" value="Leu-rich_rpt"/>
</dbReference>
<dbReference type="Proteomes" id="UP000095300">
    <property type="component" value="Unassembled WGS sequence"/>
</dbReference>
<keyword evidence="17" id="KW-0732">Signal</keyword>
<feature type="compositionally biased region" description="Polar residues" evidence="16">
    <location>
        <begin position="508"/>
        <end position="517"/>
    </location>
</feature>
<dbReference type="InterPro" id="IPR032675">
    <property type="entry name" value="LRR_dom_sf"/>
</dbReference>
<accession>A0A1I8Q8X6</accession>
<gene>
    <name evidence="18" type="primary">106087786</name>
</gene>
<evidence type="ECO:0000256" key="1">
    <source>
        <dbReference type="ARBA" id="ARBA00004123"/>
    </source>
</evidence>
<dbReference type="SMART" id="SM00028">
    <property type="entry name" value="TPR"/>
    <property type="match status" value="5"/>
</dbReference>
<dbReference type="GO" id="GO:0043596">
    <property type="term" value="C:nuclear replication fork"/>
    <property type="evidence" value="ECO:0007669"/>
    <property type="project" value="TreeGrafter"/>
</dbReference>
<dbReference type="PROSITE" id="PS50005">
    <property type="entry name" value="TPR"/>
    <property type="match status" value="1"/>
</dbReference>
<dbReference type="InterPro" id="IPR036770">
    <property type="entry name" value="Ankyrin_rpt-contain_sf"/>
</dbReference>
<evidence type="ECO:0000256" key="12">
    <source>
        <dbReference type="ARBA" id="ARBA00023204"/>
    </source>
</evidence>
<feature type="signal peptide" evidence="17">
    <location>
        <begin position="1"/>
        <end position="15"/>
    </location>
</feature>
<dbReference type="InterPro" id="IPR052311">
    <property type="entry name" value="MMS22L-TONSL_complex_comp"/>
</dbReference>
<dbReference type="Gene3D" id="1.25.40.20">
    <property type="entry name" value="Ankyrin repeat-containing domain"/>
    <property type="match status" value="1"/>
</dbReference>
<proteinExistence type="inferred from homology"/>
<dbReference type="STRING" id="35570.A0A1I8Q8X6"/>
<dbReference type="PROSITE" id="PS50088">
    <property type="entry name" value="ANK_REPEAT"/>
    <property type="match status" value="3"/>
</dbReference>
<dbReference type="GO" id="GO:0006325">
    <property type="term" value="P:chromatin organization"/>
    <property type="evidence" value="ECO:0007669"/>
    <property type="project" value="UniProtKB-KW"/>
</dbReference>
<dbReference type="InterPro" id="IPR002110">
    <property type="entry name" value="Ankyrin_rpt"/>
</dbReference>
<evidence type="ECO:0000256" key="17">
    <source>
        <dbReference type="SAM" id="SignalP"/>
    </source>
</evidence>
<feature type="repeat" description="ANK" evidence="14">
    <location>
        <begin position="632"/>
        <end position="664"/>
    </location>
</feature>
<evidence type="ECO:0000256" key="5">
    <source>
        <dbReference type="ARBA" id="ARBA00022454"/>
    </source>
</evidence>
<evidence type="ECO:0000256" key="15">
    <source>
        <dbReference type="PROSITE-ProRule" id="PRU00339"/>
    </source>
</evidence>
<dbReference type="SMART" id="SM00248">
    <property type="entry name" value="ANK"/>
    <property type="match status" value="3"/>
</dbReference>
<keyword evidence="12" id="KW-0234">DNA repair</keyword>
<keyword evidence="10" id="KW-0156">Chromatin regulator</keyword>
<comment type="similarity">
    <text evidence="3">Belongs to the Tonsoku family.</text>
</comment>
<dbReference type="InterPro" id="IPR011990">
    <property type="entry name" value="TPR-like_helical_dom_sf"/>
</dbReference>
<evidence type="ECO:0000256" key="3">
    <source>
        <dbReference type="ARBA" id="ARBA00010999"/>
    </source>
</evidence>
<evidence type="ECO:0000256" key="8">
    <source>
        <dbReference type="ARBA" id="ARBA00022763"/>
    </source>
</evidence>
<dbReference type="GO" id="GO:0000724">
    <property type="term" value="P:double-strand break repair via homologous recombination"/>
    <property type="evidence" value="ECO:0007669"/>
    <property type="project" value="TreeGrafter"/>
</dbReference>
<dbReference type="PANTHER" id="PTHR46358:SF1">
    <property type="entry name" value="TONSOKU-LIKE PROTEIN"/>
    <property type="match status" value="1"/>
</dbReference>
<dbReference type="InterPro" id="IPR019734">
    <property type="entry name" value="TPR_rpt"/>
</dbReference>
<keyword evidence="7" id="KW-0677">Repeat</keyword>
<protein>
    <recommendedName>
        <fullName evidence="4">Tonsoku-like protein</fullName>
    </recommendedName>
</protein>
<feature type="region of interest" description="Disordered" evidence="16">
    <location>
        <begin position="718"/>
        <end position="774"/>
    </location>
</feature>
<dbReference type="PRINTS" id="PR01415">
    <property type="entry name" value="ANKYRIN"/>
</dbReference>
<dbReference type="Gene3D" id="1.25.40.10">
    <property type="entry name" value="Tetratricopeptide repeat domain"/>
    <property type="match status" value="2"/>
</dbReference>
<dbReference type="VEuPathDB" id="VectorBase:SCAU014980"/>
<evidence type="ECO:0000256" key="6">
    <source>
        <dbReference type="ARBA" id="ARBA00022614"/>
    </source>
</evidence>
<evidence type="ECO:0000256" key="14">
    <source>
        <dbReference type="PROSITE-ProRule" id="PRU00023"/>
    </source>
</evidence>
<evidence type="ECO:0000256" key="10">
    <source>
        <dbReference type="ARBA" id="ARBA00022853"/>
    </source>
</evidence>
<keyword evidence="11 14" id="KW-0040">ANK repeat</keyword>
<sequence length="1445" mass="164004">MFVSLFELHLCFVLGKVMNEREVLHASYNKKYLKRKEKALNEGNRELLAQTCNHLGDFYNQQGRYQHALKEYEEEASLFSKMGKPLEMAKALRMVGEMYMLLSDFENACGQINKYLKTVKKLQNKVEEQRAYATLGRVHLLQGQALSETSASDAMNQLRHAEKAFLRSLLMTKELTGQISKLEQLDMQARCYLNIGVVKEHMEDFEDSIANIEKAIKISKANDIFELTHTCYVSMSLLFHCKKNDPTSALRYCNLALDVAKRLPQKVKKICETLVIKSEILIKAGDFASTKQILTKAYKKNTPDENDRSTIEKTLRIVVKICEWLDELVTTSSVDYAKRQQLYEKLGDSCCHLLNYTKALEYYGKMLECAELNKESGKSLIPIYVSLYQTYKDNKQYDEALKYLWMEFELNKNVPKEAFSTLCTIAEICELQKQSFWTIQDIYQKAKEQAAKAEGDTKTKLEKIVYARLKKLHIKHNMNILAEELAQEAISKGIDVTSLEDDSDAESETVNTENNTPEFGEDVCLDDLTDSDTSDLDETDKPRPHRATRGTRSLTIKRNNKGETQLHQACIAGNIELVRRLIDQGHVVNVRDHAGWLPLHEACNHGYLDIVELLLDRGGAVAINDKGGTSCDGITPLYDACSNGFFDVIELLLERGADPTVKTDFGDTCLSSLDKWRHSTTLTEGEQAQYEQVRRKFIKTLTKAGICSSQLSKPLTNANVENRQTNHYKKVDQSIHLDEDSNETAEEEVTLSSSSRHNNSFDRNKKTKSPVRASSIYKNAIEQLKRPLHRLNSTDSEGETYSVGNKQTRAAYLDAEDIDDNSWLVDDVGPEKKKRRLLTTPTKQSRRMSSNQKSPTKDSVIHFRSTDLDNTSWQRESFSPVNDAYQVLIDAAAGSTSQQRQKQAKKLTLSRTSSVSSNASISSNFQRHKTKQQTSLLDSGFCRFRSESPQPSDENSGDAIATMNMITEPDSTTTSIQLLISPSKSSPVKLQANSLCLSRSISFKVKVEDEMLLVPIDRKKLNDINMRWLAEEAARRYYNLVGLKPLLRLKTADGFAYEENDPINVAVEQSMILATVLEWQISPLGQRYEEMCIQLHKVTNKVITDALQRAQISNTIQLHDFWLTSPQTEPLFKAVLHQANLRALDLSNNFIKNEGCRQLAKALPTLTNLKSLNLSGNFITCDGLELLFITTAKLPCIDEILLSRNPFGNDSIRILDRFCKEPTGKSIQKLHLSHCSITQLYDYDLNYFNLVDFDISFNQLSDDALRALLSKLNSCRLQSLNLSYVNVSQGNARPKMSSTSAVERLVEFFEGGTCEKFRNIDLAAYQLSDVDVYKIALCLSKSNDLEVLNIADNNRLTSSSLHFIFEKMPQLRKLVATNCTRFFDCGNLERLSHLEHVPSYVSLSLDINMISELKQQLLTLWRSHWGDKGLCLFITIKAFIWVSML</sequence>
<feature type="repeat" description="ANK" evidence="14">
    <location>
        <begin position="594"/>
        <end position="626"/>
    </location>
</feature>
<evidence type="ECO:0000256" key="13">
    <source>
        <dbReference type="ARBA" id="ARBA00023242"/>
    </source>
</evidence>
<feature type="compositionally biased region" description="Acidic residues" evidence="16">
    <location>
        <begin position="519"/>
        <end position="538"/>
    </location>
</feature>
<evidence type="ECO:0000256" key="9">
    <source>
        <dbReference type="ARBA" id="ARBA00022803"/>
    </source>
</evidence>
<keyword evidence="19" id="KW-1185">Reference proteome</keyword>
<reference evidence="18" key="1">
    <citation type="submission" date="2020-05" db="UniProtKB">
        <authorList>
            <consortium name="EnsemblMetazoa"/>
        </authorList>
    </citation>
    <scope>IDENTIFICATION</scope>
    <source>
        <strain evidence="18">USDA</strain>
    </source>
</reference>
<feature type="compositionally biased region" description="Acidic residues" evidence="16">
    <location>
        <begin position="498"/>
        <end position="507"/>
    </location>
</feature>
<dbReference type="PROSITE" id="PS51450">
    <property type="entry name" value="LRR"/>
    <property type="match status" value="1"/>
</dbReference>
<organism evidence="18 19">
    <name type="scientific">Stomoxys calcitrans</name>
    <name type="common">Stable fly</name>
    <name type="synonym">Conops calcitrans</name>
    <dbReference type="NCBI Taxonomy" id="35570"/>
    <lineage>
        <taxon>Eukaryota</taxon>
        <taxon>Metazoa</taxon>
        <taxon>Ecdysozoa</taxon>
        <taxon>Arthropoda</taxon>
        <taxon>Hexapoda</taxon>
        <taxon>Insecta</taxon>
        <taxon>Pterygota</taxon>
        <taxon>Neoptera</taxon>
        <taxon>Endopterygota</taxon>
        <taxon>Diptera</taxon>
        <taxon>Brachycera</taxon>
        <taxon>Muscomorpha</taxon>
        <taxon>Muscoidea</taxon>
        <taxon>Muscidae</taxon>
        <taxon>Stomoxys</taxon>
    </lineage>
</organism>
<dbReference type="GO" id="GO:0031297">
    <property type="term" value="P:replication fork processing"/>
    <property type="evidence" value="ECO:0007669"/>
    <property type="project" value="TreeGrafter"/>
</dbReference>
<dbReference type="OrthoDB" id="273147at2759"/>
<evidence type="ECO:0000256" key="4">
    <source>
        <dbReference type="ARBA" id="ARBA00017829"/>
    </source>
</evidence>
<feature type="compositionally biased region" description="Acidic residues" evidence="16">
    <location>
        <begin position="740"/>
        <end position="749"/>
    </location>
</feature>
<dbReference type="SMART" id="SM00368">
    <property type="entry name" value="LRR_RI"/>
    <property type="match status" value="2"/>
</dbReference>
<evidence type="ECO:0000313" key="18">
    <source>
        <dbReference type="EnsemblMetazoa" id="SCAU014980-PA"/>
    </source>
</evidence>
<keyword evidence="5" id="KW-0158">Chromosome</keyword>
<dbReference type="SUPFAM" id="SSF52047">
    <property type="entry name" value="RNI-like"/>
    <property type="match status" value="1"/>
</dbReference>
<evidence type="ECO:0000256" key="7">
    <source>
        <dbReference type="ARBA" id="ARBA00022737"/>
    </source>
</evidence>
<feature type="region of interest" description="Disordered" evidence="16">
    <location>
        <begin position="834"/>
        <end position="860"/>
    </location>
</feature>
<feature type="compositionally biased region" description="Basic and acidic residues" evidence="16">
    <location>
        <begin position="729"/>
        <end position="739"/>
    </location>
</feature>
<dbReference type="Pfam" id="PF12796">
    <property type="entry name" value="Ank_2"/>
    <property type="match status" value="1"/>
</dbReference>
<feature type="region of interest" description="Disordered" evidence="16">
    <location>
        <begin position="893"/>
        <end position="913"/>
    </location>
</feature>
<dbReference type="PROSITE" id="PS50297">
    <property type="entry name" value="ANK_REP_REGION"/>
    <property type="match status" value="3"/>
</dbReference>
<dbReference type="SUPFAM" id="SSF48403">
    <property type="entry name" value="Ankyrin repeat"/>
    <property type="match status" value="1"/>
</dbReference>
<comment type="subcellular location">
    <subcellularLocation>
        <location evidence="2">Chromosome</location>
    </subcellularLocation>
    <subcellularLocation>
        <location evidence="1">Nucleus</location>
    </subcellularLocation>
</comment>
<dbReference type="Gene3D" id="3.80.10.10">
    <property type="entry name" value="Ribonuclease Inhibitor"/>
    <property type="match status" value="2"/>
</dbReference>
<dbReference type="PANTHER" id="PTHR46358">
    <property type="entry name" value="TONSOKU-LIKE PROTEIN"/>
    <property type="match status" value="1"/>
</dbReference>
<dbReference type="SUPFAM" id="SSF48452">
    <property type="entry name" value="TPR-like"/>
    <property type="match status" value="3"/>
</dbReference>
<keyword evidence="13" id="KW-0539">Nucleus</keyword>
<keyword evidence="6" id="KW-0433">Leucine-rich repeat</keyword>
<name>A0A1I8Q8X6_STOCA</name>
<feature type="chain" id="PRO_5012678461" description="Tonsoku-like protein" evidence="17">
    <location>
        <begin position="16"/>
        <end position="1445"/>
    </location>
</feature>
<evidence type="ECO:0000256" key="2">
    <source>
        <dbReference type="ARBA" id="ARBA00004286"/>
    </source>
</evidence>
<feature type="region of interest" description="Disordered" evidence="16">
    <location>
        <begin position="498"/>
        <end position="553"/>
    </location>
</feature>
<feature type="repeat" description="ANK" evidence="14">
    <location>
        <begin position="561"/>
        <end position="593"/>
    </location>
</feature>
<keyword evidence="9 15" id="KW-0802">TPR repeat</keyword>
<feature type="repeat" description="TPR" evidence="15">
    <location>
        <begin position="189"/>
        <end position="222"/>
    </location>
</feature>
<dbReference type="KEGG" id="scac:106087786"/>
<evidence type="ECO:0000256" key="16">
    <source>
        <dbReference type="SAM" id="MobiDB-lite"/>
    </source>
</evidence>